<dbReference type="GO" id="GO:0003964">
    <property type="term" value="F:RNA-directed DNA polymerase activity"/>
    <property type="evidence" value="ECO:0007669"/>
    <property type="project" value="UniProtKB-KW"/>
</dbReference>
<dbReference type="PRINTS" id="PR00866">
    <property type="entry name" value="RNADNAPOLMS"/>
</dbReference>
<accession>A0AAE9MZH3</accession>
<dbReference type="Proteomes" id="UP001058687">
    <property type="component" value="Chromosome 1"/>
</dbReference>
<dbReference type="EMBL" id="CP050467">
    <property type="protein sequence ID" value="UTZ27725.1"/>
    <property type="molecule type" value="Genomic_DNA"/>
</dbReference>
<evidence type="ECO:0000313" key="7">
    <source>
        <dbReference type="Proteomes" id="UP001058687"/>
    </source>
</evidence>
<evidence type="ECO:0000256" key="2">
    <source>
        <dbReference type="ARBA" id="ARBA00022695"/>
    </source>
</evidence>
<keyword evidence="3" id="KW-0479">Metal-binding</keyword>
<evidence type="ECO:0000256" key="4">
    <source>
        <dbReference type="ARBA" id="ARBA00022842"/>
    </source>
</evidence>
<gene>
    <name evidence="6" type="ORF">HB761_13785</name>
</gene>
<keyword evidence="4" id="KW-0460">Magnesium</keyword>
<name>A0AAE9MZH3_9VIBR</name>
<dbReference type="InterPro" id="IPR000123">
    <property type="entry name" value="Reverse_transcriptase_msDNA"/>
</dbReference>
<protein>
    <submittedName>
        <fullName evidence="6">RNA-directed DNA polymerase</fullName>
    </submittedName>
</protein>
<dbReference type="GO" id="GO:0046872">
    <property type="term" value="F:metal ion binding"/>
    <property type="evidence" value="ECO:0007669"/>
    <property type="project" value="UniProtKB-KW"/>
</dbReference>
<dbReference type="CDD" id="cd03487">
    <property type="entry name" value="RT_Bac_retron_II"/>
    <property type="match status" value="1"/>
</dbReference>
<dbReference type="RefSeq" id="WP_255935337.1">
    <property type="nucleotide sequence ID" value="NZ_CP050467.1"/>
</dbReference>
<organism evidence="6 7">
    <name type="scientific">Vibrio campbellii</name>
    <dbReference type="NCBI Taxonomy" id="680"/>
    <lineage>
        <taxon>Bacteria</taxon>
        <taxon>Pseudomonadati</taxon>
        <taxon>Pseudomonadota</taxon>
        <taxon>Gammaproteobacteria</taxon>
        <taxon>Vibrionales</taxon>
        <taxon>Vibrionaceae</taxon>
        <taxon>Vibrio</taxon>
    </lineage>
</organism>
<keyword evidence="5 6" id="KW-0695">RNA-directed DNA polymerase</keyword>
<sequence>MTKKSKLKIVTRKKSYELIDSPFYKLKSKKKLAHLLKVDVTKLQQMTKDSNNYNEFEHNKDDGGKGRKIQHPIGELDVVHTRIASLLCRIKTPDFLHSGKKHHSNVTNAKAHCNEHPLMTTDVCSFFPSTSREMVFSFFYTVMNCAPDVADVLSRICTIHGHLPTGSRISMPLAYWANCRMFKELEELTKKHQVKMTLYVDDLTFSGKSVNPLFKSITCQIIERHGHKMHPRKTKLYEAKSPKLVTGVVIKDAQVEVRNEQRKKLVSDIACWKSIKDIPNAISMQVTNTLLGRLHALGSIDSKFKDRARTIKAATQK</sequence>
<evidence type="ECO:0000313" key="6">
    <source>
        <dbReference type="EMBL" id="UTZ27725.1"/>
    </source>
</evidence>
<evidence type="ECO:0000256" key="1">
    <source>
        <dbReference type="ARBA" id="ARBA00022679"/>
    </source>
</evidence>
<proteinExistence type="predicted"/>
<reference evidence="6" key="1">
    <citation type="submission" date="2020-03" db="EMBL/GenBank/DDBJ databases">
        <title>Five strains of Vibrio campbellii isolated from Mariana Trench.</title>
        <authorList>
            <person name="Liang J."/>
            <person name="Zhang X.-H."/>
        </authorList>
    </citation>
    <scope>NUCLEOTIDE SEQUENCE</scope>
    <source>
        <strain evidence="6">LJC014</strain>
    </source>
</reference>
<evidence type="ECO:0000256" key="3">
    <source>
        <dbReference type="ARBA" id="ARBA00022723"/>
    </source>
</evidence>
<keyword evidence="1" id="KW-0808">Transferase</keyword>
<evidence type="ECO:0000256" key="5">
    <source>
        <dbReference type="ARBA" id="ARBA00022918"/>
    </source>
</evidence>
<dbReference type="AlphaFoldDB" id="A0AAE9MZH3"/>
<keyword evidence="2" id="KW-0548">Nucleotidyltransferase</keyword>
<dbReference type="GO" id="GO:0003723">
    <property type="term" value="F:RNA binding"/>
    <property type="evidence" value="ECO:0007669"/>
    <property type="project" value="InterPro"/>
</dbReference>